<dbReference type="InterPro" id="IPR011991">
    <property type="entry name" value="ArsR-like_HTH"/>
</dbReference>
<dbReference type="OrthoDB" id="9799175at2"/>
<dbReference type="NCBIfam" id="NF033789">
    <property type="entry name" value="repress_SdpR"/>
    <property type="match status" value="1"/>
</dbReference>
<dbReference type="Proteomes" id="UP000281498">
    <property type="component" value="Unassembled WGS sequence"/>
</dbReference>
<dbReference type="InterPro" id="IPR051081">
    <property type="entry name" value="HTH_MetalResp_TranReg"/>
</dbReference>
<dbReference type="GO" id="GO:0003677">
    <property type="term" value="F:DNA binding"/>
    <property type="evidence" value="ECO:0007669"/>
    <property type="project" value="UniProtKB-KW"/>
</dbReference>
<dbReference type="PRINTS" id="PR00778">
    <property type="entry name" value="HTHARSR"/>
</dbReference>
<evidence type="ECO:0000256" key="1">
    <source>
        <dbReference type="ARBA" id="ARBA00023015"/>
    </source>
</evidence>
<dbReference type="PANTHER" id="PTHR33154:SF33">
    <property type="entry name" value="TRANSCRIPTIONAL REPRESSOR SDPR"/>
    <property type="match status" value="1"/>
</dbReference>
<dbReference type="RefSeq" id="WP_110935133.1">
    <property type="nucleotide sequence ID" value="NZ_KZ614146.1"/>
</dbReference>
<organism evidence="5 6">
    <name type="scientific">Salipaludibacillus neizhouensis</name>
    <dbReference type="NCBI Taxonomy" id="885475"/>
    <lineage>
        <taxon>Bacteria</taxon>
        <taxon>Bacillati</taxon>
        <taxon>Bacillota</taxon>
        <taxon>Bacilli</taxon>
        <taxon>Bacillales</taxon>
        <taxon>Bacillaceae</taxon>
    </lineage>
</organism>
<comment type="caution">
    <text evidence="5">The sequence shown here is derived from an EMBL/GenBank/DDBJ whole genome shotgun (WGS) entry which is preliminary data.</text>
</comment>
<protein>
    <submittedName>
        <fullName evidence="5">Transcriptional regulator</fullName>
    </submittedName>
</protein>
<dbReference type="NCBIfam" id="NF033788">
    <property type="entry name" value="HTH_metalloreg"/>
    <property type="match status" value="1"/>
</dbReference>
<name>A0A3A9KJ06_9BACI</name>
<reference evidence="5 6" key="1">
    <citation type="submission" date="2017-10" db="EMBL/GenBank/DDBJ databases">
        <title>Bacillus sp. nov., a halophilic bacterium isolated from a Keqin Lake.</title>
        <authorList>
            <person name="Wang H."/>
        </authorList>
    </citation>
    <scope>NUCLEOTIDE SEQUENCE [LARGE SCALE GENOMIC DNA]</scope>
    <source>
        <strain evidence="5 6">KCTC 13187</strain>
    </source>
</reference>
<keyword evidence="1" id="KW-0805">Transcription regulation</keyword>
<dbReference type="Gene3D" id="1.10.10.10">
    <property type="entry name" value="Winged helix-like DNA-binding domain superfamily/Winged helix DNA-binding domain"/>
    <property type="match status" value="1"/>
</dbReference>
<keyword evidence="3" id="KW-0804">Transcription</keyword>
<evidence type="ECO:0000313" key="6">
    <source>
        <dbReference type="Proteomes" id="UP000281498"/>
    </source>
</evidence>
<dbReference type="InterPro" id="IPR036390">
    <property type="entry name" value="WH_DNA-bd_sf"/>
</dbReference>
<dbReference type="CDD" id="cd00090">
    <property type="entry name" value="HTH_ARSR"/>
    <property type="match status" value="1"/>
</dbReference>
<proteinExistence type="predicted"/>
<keyword evidence="6" id="KW-1185">Reference proteome</keyword>
<dbReference type="Pfam" id="PF01022">
    <property type="entry name" value="HTH_5"/>
    <property type="match status" value="1"/>
</dbReference>
<dbReference type="PANTHER" id="PTHR33154">
    <property type="entry name" value="TRANSCRIPTIONAL REGULATOR, ARSR FAMILY"/>
    <property type="match status" value="1"/>
</dbReference>
<dbReference type="InterPro" id="IPR036388">
    <property type="entry name" value="WH-like_DNA-bd_sf"/>
</dbReference>
<evidence type="ECO:0000256" key="3">
    <source>
        <dbReference type="ARBA" id="ARBA00023163"/>
    </source>
</evidence>
<dbReference type="InterPro" id="IPR047796">
    <property type="entry name" value="SdpR-like_repress"/>
</dbReference>
<keyword evidence="2" id="KW-0238">DNA-binding</keyword>
<dbReference type="GO" id="GO:0003700">
    <property type="term" value="F:DNA-binding transcription factor activity"/>
    <property type="evidence" value="ECO:0007669"/>
    <property type="project" value="InterPro"/>
</dbReference>
<evidence type="ECO:0000256" key="2">
    <source>
        <dbReference type="ARBA" id="ARBA00023125"/>
    </source>
</evidence>
<gene>
    <name evidence="5" type="ORF">CR203_10175</name>
</gene>
<dbReference type="SMART" id="SM00418">
    <property type="entry name" value="HTH_ARSR"/>
    <property type="match status" value="1"/>
</dbReference>
<accession>A0A3A9KJ06</accession>
<dbReference type="SUPFAM" id="SSF46785">
    <property type="entry name" value="Winged helix' DNA-binding domain"/>
    <property type="match status" value="1"/>
</dbReference>
<dbReference type="PROSITE" id="PS50987">
    <property type="entry name" value="HTH_ARSR_2"/>
    <property type="match status" value="1"/>
</dbReference>
<sequence length="91" mass="10549">MVSNNLYKALSDENRRKMLDILLDGDKTVGEIAAHFEMSKPGISQHLAVLKNADLVYSQKKGQYVYYSLNTTVFQEMMKWIMRFQIKEGKT</sequence>
<feature type="domain" description="HTH arsR-type" evidence="4">
    <location>
        <begin position="1"/>
        <end position="89"/>
    </location>
</feature>
<evidence type="ECO:0000313" key="5">
    <source>
        <dbReference type="EMBL" id="RKL67705.1"/>
    </source>
</evidence>
<dbReference type="EMBL" id="PDOE01000003">
    <property type="protein sequence ID" value="RKL67705.1"/>
    <property type="molecule type" value="Genomic_DNA"/>
</dbReference>
<dbReference type="AlphaFoldDB" id="A0A3A9KJ06"/>
<dbReference type="InterPro" id="IPR001845">
    <property type="entry name" value="HTH_ArsR_DNA-bd_dom"/>
</dbReference>
<evidence type="ECO:0000259" key="4">
    <source>
        <dbReference type="PROSITE" id="PS50987"/>
    </source>
</evidence>